<protein>
    <submittedName>
        <fullName evidence="9">RING finger and CHY zinc finger domain-containing protein 1</fullName>
    </submittedName>
</protein>
<reference evidence="9" key="2">
    <citation type="journal article" date="2023" name="Science">
        <title>Genomic signatures of disease resistance in endangered staghorn corals.</title>
        <authorList>
            <person name="Vollmer S.V."/>
            <person name="Selwyn J.D."/>
            <person name="Despard B.A."/>
            <person name="Roesel C.L."/>
        </authorList>
    </citation>
    <scope>NUCLEOTIDE SEQUENCE</scope>
    <source>
        <strain evidence="9">K2</strain>
    </source>
</reference>
<feature type="compositionally biased region" description="Polar residues" evidence="5">
    <location>
        <begin position="1860"/>
        <end position="1880"/>
    </location>
</feature>
<feature type="domain" description="RING-type" evidence="6">
    <location>
        <begin position="2027"/>
        <end position="2067"/>
    </location>
</feature>
<evidence type="ECO:0000259" key="8">
    <source>
        <dbReference type="PROSITE" id="PS51270"/>
    </source>
</evidence>
<name>A0AAD9PU05_ACRCE</name>
<keyword evidence="1" id="KW-0479">Metal-binding</keyword>
<keyword evidence="2 4" id="KW-0863">Zinc-finger</keyword>
<dbReference type="GO" id="GO:0061630">
    <property type="term" value="F:ubiquitin protein ligase activity"/>
    <property type="evidence" value="ECO:0007669"/>
    <property type="project" value="TreeGrafter"/>
</dbReference>
<keyword evidence="3" id="KW-0862">Zinc</keyword>
<keyword evidence="10" id="KW-1185">Reference proteome</keyword>
<dbReference type="Gene3D" id="3.30.40.10">
    <property type="entry name" value="Zinc/RING finger domain, C3HC4 (zinc finger)"/>
    <property type="match status" value="1"/>
</dbReference>
<dbReference type="GO" id="GO:0008270">
    <property type="term" value="F:zinc ion binding"/>
    <property type="evidence" value="ECO:0007669"/>
    <property type="project" value="UniProtKB-KW"/>
</dbReference>
<organism evidence="9 10">
    <name type="scientific">Acropora cervicornis</name>
    <name type="common">Staghorn coral</name>
    <dbReference type="NCBI Taxonomy" id="6130"/>
    <lineage>
        <taxon>Eukaryota</taxon>
        <taxon>Metazoa</taxon>
        <taxon>Cnidaria</taxon>
        <taxon>Anthozoa</taxon>
        <taxon>Hexacorallia</taxon>
        <taxon>Scleractinia</taxon>
        <taxon>Astrocoeniina</taxon>
        <taxon>Acroporidae</taxon>
        <taxon>Acropora</taxon>
    </lineage>
</organism>
<dbReference type="Pfam" id="PF05495">
    <property type="entry name" value="zf-CHY"/>
    <property type="match status" value="1"/>
</dbReference>
<dbReference type="PROSITE" id="PS51270">
    <property type="entry name" value="ZF_CTCHY"/>
    <property type="match status" value="1"/>
</dbReference>
<dbReference type="InterPro" id="IPR013083">
    <property type="entry name" value="Znf_RING/FYVE/PHD"/>
</dbReference>
<dbReference type="PANTHER" id="PTHR21319:SF53">
    <property type="entry name" value="RING FINGER AND CHY ZINC FINGER DOMAIN-CONTAINING PROTEIN 1"/>
    <property type="match status" value="1"/>
</dbReference>
<evidence type="ECO:0000256" key="3">
    <source>
        <dbReference type="ARBA" id="ARBA00022833"/>
    </source>
</evidence>
<dbReference type="SMART" id="SM00184">
    <property type="entry name" value="RING"/>
    <property type="match status" value="1"/>
</dbReference>
<feature type="compositionally biased region" description="Basic and acidic residues" evidence="5">
    <location>
        <begin position="1850"/>
        <end position="1859"/>
    </location>
</feature>
<accession>A0AAD9PU05</accession>
<dbReference type="InterPro" id="IPR008913">
    <property type="entry name" value="Znf_CHY"/>
</dbReference>
<dbReference type="CDD" id="cd16448">
    <property type="entry name" value="RING-H2"/>
    <property type="match status" value="1"/>
</dbReference>
<dbReference type="InterPro" id="IPR011990">
    <property type="entry name" value="TPR-like_helical_dom_sf"/>
</dbReference>
<dbReference type="GO" id="GO:0006511">
    <property type="term" value="P:ubiquitin-dependent protein catabolic process"/>
    <property type="evidence" value="ECO:0007669"/>
    <property type="project" value="TreeGrafter"/>
</dbReference>
<dbReference type="SUPFAM" id="SSF161219">
    <property type="entry name" value="CHY zinc finger-like"/>
    <property type="match status" value="1"/>
</dbReference>
<dbReference type="GO" id="GO:0005737">
    <property type="term" value="C:cytoplasm"/>
    <property type="evidence" value="ECO:0007669"/>
    <property type="project" value="UniProtKB-ARBA"/>
</dbReference>
<dbReference type="InterPro" id="IPR017921">
    <property type="entry name" value="Znf_CTCHY"/>
</dbReference>
<dbReference type="PANTHER" id="PTHR21319">
    <property type="entry name" value="RING FINGER AND CHY ZINC FINGER DOMAIN-CONTAINING PROTEIN 1"/>
    <property type="match status" value="1"/>
</dbReference>
<evidence type="ECO:0000256" key="2">
    <source>
        <dbReference type="ARBA" id="ARBA00022771"/>
    </source>
</evidence>
<dbReference type="GO" id="GO:0005634">
    <property type="term" value="C:nucleus"/>
    <property type="evidence" value="ECO:0007669"/>
    <property type="project" value="TreeGrafter"/>
</dbReference>
<dbReference type="SUPFAM" id="SSF161245">
    <property type="entry name" value="Zinc hairpin stack"/>
    <property type="match status" value="1"/>
</dbReference>
<dbReference type="Pfam" id="PF13374">
    <property type="entry name" value="TPR_10"/>
    <property type="match status" value="1"/>
</dbReference>
<gene>
    <name evidence="9" type="ORF">P5673_030557</name>
</gene>
<dbReference type="EMBL" id="JARQWQ010000132">
    <property type="protein sequence ID" value="KAK2549060.1"/>
    <property type="molecule type" value="Genomic_DNA"/>
</dbReference>
<evidence type="ECO:0000256" key="5">
    <source>
        <dbReference type="SAM" id="MobiDB-lite"/>
    </source>
</evidence>
<evidence type="ECO:0000259" key="6">
    <source>
        <dbReference type="PROSITE" id="PS50089"/>
    </source>
</evidence>
<feature type="domain" description="CHY-type" evidence="7">
    <location>
        <begin position="1889"/>
        <end position="1962"/>
    </location>
</feature>
<feature type="region of interest" description="Disordered" evidence="5">
    <location>
        <begin position="1827"/>
        <end position="1891"/>
    </location>
</feature>
<evidence type="ECO:0000256" key="1">
    <source>
        <dbReference type="ARBA" id="ARBA00022723"/>
    </source>
</evidence>
<dbReference type="SUPFAM" id="SSF57850">
    <property type="entry name" value="RING/U-box"/>
    <property type="match status" value="1"/>
</dbReference>
<dbReference type="Proteomes" id="UP001249851">
    <property type="component" value="Unassembled WGS sequence"/>
</dbReference>
<dbReference type="SMART" id="SM00028">
    <property type="entry name" value="TPR"/>
    <property type="match status" value="4"/>
</dbReference>
<dbReference type="InterPro" id="IPR037274">
    <property type="entry name" value="Znf_CHY_sf"/>
</dbReference>
<feature type="domain" description="CTCHY-type" evidence="8">
    <location>
        <begin position="1964"/>
        <end position="2026"/>
    </location>
</feature>
<comment type="caution">
    <text evidence="9">The sequence shown here is derived from an EMBL/GenBank/DDBJ whole genome shotgun (WGS) entry which is preliminary data.</text>
</comment>
<dbReference type="InterPro" id="IPR001841">
    <property type="entry name" value="Znf_RING"/>
</dbReference>
<dbReference type="GO" id="GO:0016567">
    <property type="term" value="P:protein ubiquitination"/>
    <property type="evidence" value="ECO:0007669"/>
    <property type="project" value="TreeGrafter"/>
</dbReference>
<dbReference type="Gene3D" id="1.25.40.10">
    <property type="entry name" value="Tetratricopeptide repeat domain"/>
    <property type="match status" value="2"/>
</dbReference>
<dbReference type="InterPro" id="IPR019734">
    <property type="entry name" value="TPR_rpt"/>
</dbReference>
<reference evidence="9" key="1">
    <citation type="journal article" date="2023" name="G3 (Bethesda)">
        <title>Whole genome assembly and annotation of the endangered Caribbean coral Acropora cervicornis.</title>
        <authorList>
            <person name="Selwyn J.D."/>
            <person name="Vollmer S.V."/>
        </authorList>
    </citation>
    <scope>NUCLEOTIDE SEQUENCE</scope>
    <source>
        <strain evidence="9">K2</strain>
    </source>
</reference>
<proteinExistence type="predicted"/>
<dbReference type="InterPro" id="IPR037275">
    <property type="entry name" value="Znf_CTCHY_sf"/>
</dbReference>
<evidence type="ECO:0000313" key="10">
    <source>
        <dbReference type="Proteomes" id="UP001249851"/>
    </source>
</evidence>
<sequence length="2079" mass="233944">MTSLVVLPNGLPCQDTSFLAKVVKRLLSIRRDENRHARSKKGSYRVQLSKVSSPISENGSRQVNGSRRCVNRLSEEVFYRNDSCNMEIEAIKMFEEAINFHQSNVPLQARYKLQELLNLVEQDQRRSEMNRTKYTWEVVNRGRNIYFEENVKCSLKHGIIILDSSNGGAQFYESFLNILGAFSLELSEFQISSAIFSILINLHRNSSATSRGRDLAAALNNRGCILMIMGCFNEATESFLAALEFLNVEKETYDYGVDALILAVKNNISRLNMMLKRFEYLEELEKLVKECRSLEKSDLPFQTLVTVMHNEIEMHIKLGNLSKAEEELWQVEQYLNTRKKEKCDFLFEYTMLQLSKVLLLRGKERDAQEVFALEPPTSSCVHKLIFFGSNVYVGIEVFEKILDLSVTSGKFKAARELLDEGLQVVESAFGPDHFNVASLLYKEGVILKMMGEMSDSTRKLEKAVHIVRSIFGDLHPLLIKCYMVLGDVASHLNRSDEAYVYFQRAIENVESVFQVSFSDQLFSGYLSLSRKRCYTMEQKFERIDGLVAEYGQALAVVSSRLSVKRRKACRQGKSKGKQPLVRRYISTQHHEYIYFHDLLVTGRALARLGKIKEAETFFQRASKFSYRHHVKRSLPEAPLVRLYAIACHKTSREETKGKIKDAFNSCFEEIAANKRYDVGDGSSEDTVEPGRGLNLKVLLILIIILSLQLKMHDTTFEAHDLYTSLSQSHEEIFCVTDQIQVYASRSSTTCNGKTVLQDFLFCSGNNFLDEVHPECNVRGEPLYKSLASKKNDSRHSLLASYTDSNFLDIEDLKRLEEKTLLSFKAVCGGLCLERDVYATQVVVDVSLTSRFGVELPALMSCRIELLPLCLTYGRISEEAVKGKIICEISPRVCEKITCIAFPDETMSYVMFSRIGIWLLKQCDSEKISMSVVQKQCIVIIITDPFKVRLVLLHNGNAIKLNVQAVSTTDMFGKEEAQGNFCFMVFQKYNAAAFLKTKFHLMVTETSHELCRCPSACQINQSSPSEMHKMEMKFLEKKETYSGPFTKETDRSEGFFNFVDVNKLECLKAISEISWYLYENCTAHEEGNAFEQDSEIQADRQSHLQDKSFVTPLSFPTMSSRQTERVDSSLANVASAAEKSPKAVFMRGHPLANPDRSDESLYDRNTAMSLNSDAKILGTKLFEEGKIARGLVVSQIQEGLRKKEIPEQINSFQSREISSGIALEGDLLSLNDHPFYDANGCGPSNNALIVKANPEGALKVDPSSGENNQFVGAETVREGSTHLFDDNDIKSESQQIRSDELESEVAESVQELPLNISSPKDSTITAEKTYFDADGGVVWQRKDEISKVTSVELECAEMCATTGGETFLSSNDTEELHAPAIRDRVRQKSTSLIICETFLGKLGSADSLSSSEHDTAPVENWTTPPESVSNVLVGVDERSLPFEAFPAKRTICADPTTSNFSRPVLDCDVEADCHTNPTFLQDEVISERPQNKLLNFCTHYESQSTGPGSKSVVDFRNVEDFKGESDDAQSFTIKQKLVEISGTHYESQTTNRGSKSVVDFIHGEDFKGESDDAQSFKTEQTLVGITGNADVSSPARNMVCGLRGGSPKNFEDFTSLDPLLMQETEGWSVGLHPEFVERHSVTSASRPSMSIHPNGNLATWDLPQDWRNDAVYSLSRFTDVERLRPLGSHRQRREKHSSELKQISLQQDESWHFPPLPENYEGNIATFQSKPCHLRGNNSEDSIHQPDPSLDPAEFRSVFYNMTSLMPKCVGEEVVDAYSGVSSITGNALQVDEGACDTSEDSIGCLLGDLERTLDRNLELWASSNMETKPVASERTTVEKFSEEEQTPPFRENENNESSRDMSCSSETALQQQNEQSSETVGESVRSPVQETPRPLCGHYHRRCLVKFPCCNKFYPCHRCHNESDECPESQSRAVNATHLRCSICYNEQEIDEGSQVCGGCNSTMSSYYCAICKHFTSDEMSPFHCDKCGICRIHSDKSYHCDVCNVCLDKRLLGNHKCRPDSGHDECCICLEDAFSGCQILPCSHKVHKDCAIAMIENGVRSCPVCRHPLFQPVVSDTE</sequence>
<evidence type="ECO:0000313" key="9">
    <source>
        <dbReference type="EMBL" id="KAK2549060.1"/>
    </source>
</evidence>
<dbReference type="PROSITE" id="PS50089">
    <property type="entry name" value="ZF_RING_2"/>
    <property type="match status" value="1"/>
</dbReference>
<dbReference type="PROSITE" id="PS51266">
    <property type="entry name" value="ZF_CHY"/>
    <property type="match status" value="1"/>
</dbReference>
<evidence type="ECO:0000259" key="7">
    <source>
        <dbReference type="PROSITE" id="PS51266"/>
    </source>
</evidence>
<dbReference type="SUPFAM" id="SSF48452">
    <property type="entry name" value="TPR-like"/>
    <property type="match status" value="2"/>
</dbReference>
<evidence type="ECO:0000256" key="4">
    <source>
        <dbReference type="PROSITE-ProRule" id="PRU00601"/>
    </source>
</evidence>